<evidence type="ECO:0000256" key="7">
    <source>
        <dbReference type="ARBA" id="ARBA00022679"/>
    </source>
</evidence>
<dbReference type="SMART" id="SM00387">
    <property type="entry name" value="HATPase_c"/>
    <property type="match status" value="1"/>
</dbReference>
<dbReference type="GO" id="GO:0005886">
    <property type="term" value="C:plasma membrane"/>
    <property type="evidence" value="ECO:0007669"/>
    <property type="project" value="UniProtKB-SubCell"/>
</dbReference>
<keyword evidence="4" id="KW-0813">Transport</keyword>
<keyword evidence="7" id="KW-0808">Transferase</keyword>
<dbReference type="EMBL" id="PHHA01000008">
    <property type="protein sequence ID" value="PJG85692.1"/>
    <property type="molecule type" value="Genomic_DNA"/>
</dbReference>
<dbReference type="Pfam" id="PF00512">
    <property type="entry name" value="HisKA"/>
    <property type="match status" value="1"/>
</dbReference>
<evidence type="ECO:0000256" key="14">
    <source>
        <dbReference type="ARBA" id="ARBA00023136"/>
    </source>
</evidence>
<keyword evidence="8 15" id="KW-0812">Transmembrane</keyword>
<dbReference type="GO" id="GO:0016036">
    <property type="term" value="P:cellular response to phosphate starvation"/>
    <property type="evidence" value="ECO:0007669"/>
    <property type="project" value="TreeGrafter"/>
</dbReference>
<dbReference type="PANTHER" id="PTHR45453:SF1">
    <property type="entry name" value="PHOSPHATE REGULON SENSOR PROTEIN PHOR"/>
    <property type="match status" value="1"/>
</dbReference>
<evidence type="ECO:0000256" key="12">
    <source>
        <dbReference type="ARBA" id="ARBA00022989"/>
    </source>
</evidence>
<keyword evidence="5" id="KW-1003">Cell membrane</keyword>
<comment type="caution">
    <text evidence="17">The sequence shown here is derived from an EMBL/GenBank/DDBJ whole genome shotgun (WGS) entry which is preliminary data.</text>
</comment>
<dbReference type="Gene3D" id="1.10.287.130">
    <property type="match status" value="1"/>
</dbReference>
<name>A0A2M8S3F4_9PAST</name>
<dbReference type="Proteomes" id="UP000229329">
    <property type="component" value="Unassembled WGS sequence"/>
</dbReference>
<keyword evidence="13" id="KW-0902">Two-component regulatory system</keyword>
<evidence type="ECO:0000256" key="13">
    <source>
        <dbReference type="ARBA" id="ARBA00023012"/>
    </source>
</evidence>
<evidence type="ECO:0000259" key="16">
    <source>
        <dbReference type="PROSITE" id="PS50109"/>
    </source>
</evidence>
<evidence type="ECO:0000256" key="10">
    <source>
        <dbReference type="ARBA" id="ARBA00022777"/>
    </source>
</evidence>
<gene>
    <name evidence="17" type="ORF">CVP05_04885</name>
</gene>
<dbReference type="CDD" id="cd00082">
    <property type="entry name" value="HisKA"/>
    <property type="match status" value="1"/>
</dbReference>
<dbReference type="SUPFAM" id="SSF47384">
    <property type="entry name" value="Homodimeric domain of signal transducing histidine kinase"/>
    <property type="match status" value="1"/>
</dbReference>
<comment type="subcellular location">
    <subcellularLocation>
        <location evidence="2">Cell membrane</location>
    </subcellularLocation>
</comment>
<dbReference type="InterPro" id="IPR036097">
    <property type="entry name" value="HisK_dim/P_sf"/>
</dbReference>
<evidence type="ECO:0000256" key="5">
    <source>
        <dbReference type="ARBA" id="ARBA00022475"/>
    </source>
</evidence>
<evidence type="ECO:0000256" key="6">
    <source>
        <dbReference type="ARBA" id="ARBA00022553"/>
    </source>
</evidence>
<dbReference type="FunFam" id="3.30.565.10:FF:000006">
    <property type="entry name" value="Sensor histidine kinase WalK"/>
    <property type="match status" value="1"/>
</dbReference>
<keyword evidence="11" id="KW-0067">ATP-binding</keyword>
<dbReference type="InterPro" id="IPR036890">
    <property type="entry name" value="HATPase_C_sf"/>
</dbReference>
<dbReference type="PRINTS" id="PR00344">
    <property type="entry name" value="BCTRLSENSOR"/>
</dbReference>
<organism evidence="17 18">
    <name type="scientific">Conservatibacter flavescens</name>
    <dbReference type="NCBI Taxonomy" id="28161"/>
    <lineage>
        <taxon>Bacteria</taxon>
        <taxon>Pseudomonadati</taxon>
        <taxon>Pseudomonadota</taxon>
        <taxon>Gammaproteobacteria</taxon>
        <taxon>Pasteurellales</taxon>
        <taxon>Pasteurellaceae</taxon>
        <taxon>Conservatibacter</taxon>
    </lineage>
</organism>
<dbReference type="NCBIfam" id="NF008235">
    <property type="entry name" value="PRK11006.1"/>
    <property type="match status" value="1"/>
</dbReference>
<proteinExistence type="predicted"/>
<dbReference type="NCBIfam" id="TIGR02966">
    <property type="entry name" value="phoR_proteo"/>
    <property type="match status" value="1"/>
</dbReference>
<dbReference type="SUPFAM" id="SSF55874">
    <property type="entry name" value="ATPase domain of HSP90 chaperone/DNA topoisomerase II/histidine kinase"/>
    <property type="match status" value="1"/>
</dbReference>
<dbReference type="EC" id="2.7.13.3" evidence="3"/>
<keyword evidence="9" id="KW-0547">Nucleotide-binding</keyword>
<keyword evidence="6" id="KW-0597">Phosphoprotein</keyword>
<dbReference type="Pfam" id="PF02518">
    <property type="entry name" value="HATPase_c"/>
    <property type="match status" value="1"/>
</dbReference>
<dbReference type="InterPro" id="IPR005467">
    <property type="entry name" value="His_kinase_dom"/>
</dbReference>
<dbReference type="GO" id="GO:0005524">
    <property type="term" value="F:ATP binding"/>
    <property type="evidence" value="ECO:0007669"/>
    <property type="project" value="UniProtKB-KW"/>
</dbReference>
<evidence type="ECO:0000256" key="11">
    <source>
        <dbReference type="ARBA" id="ARBA00022840"/>
    </source>
</evidence>
<dbReference type="InterPro" id="IPR003594">
    <property type="entry name" value="HATPase_dom"/>
</dbReference>
<comment type="catalytic activity">
    <reaction evidence="1">
        <text>ATP + protein L-histidine = ADP + protein N-phospho-L-histidine.</text>
        <dbReference type="EC" id="2.7.13.3"/>
    </reaction>
</comment>
<evidence type="ECO:0000256" key="8">
    <source>
        <dbReference type="ARBA" id="ARBA00022692"/>
    </source>
</evidence>
<dbReference type="InterPro" id="IPR014310">
    <property type="entry name" value="Sig_transdc_His_kinase_PhoR"/>
</dbReference>
<evidence type="ECO:0000256" key="9">
    <source>
        <dbReference type="ARBA" id="ARBA00022741"/>
    </source>
</evidence>
<keyword evidence="10 17" id="KW-0418">Kinase</keyword>
<dbReference type="GO" id="GO:0004721">
    <property type="term" value="F:phosphoprotein phosphatase activity"/>
    <property type="evidence" value="ECO:0007669"/>
    <property type="project" value="TreeGrafter"/>
</dbReference>
<evidence type="ECO:0000256" key="2">
    <source>
        <dbReference type="ARBA" id="ARBA00004236"/>
    </source>
</evidence>
<sequence>MKFNISYKSFIIELTLAALIAYLFSLFTNTFANWFIVTLILLLVWHNYSELHLLKLLNPKEEKNTKFSKLENLSPTIAYNKNKTRREKIKSLRLLSKLNRNIQSFSDSIIICSLEGDISWCNNSAQELFDFYWNKKAKKNVLNIIFYPEFKQYFQKENHKRPLVLLTHNQRYIEINLNEYDSETYLLLARDITQIIRLLNARQTFLSNMNHELRTPLTVLQGYLEFLEPEEGNEFQQKALQAMKEQSQRMSNLLQQLTLLAKIETSNNNEHHLVNMSELILSLQKNTALLNVYDQQIRFDIAPDLYVTGDENQLQSAVSNLIYNAIKHAGENAVIHISWQPYENGGRFCVSDNGIGIEEKHLPHLTERFYRVDESRSNQTGGSGLGLAIVKHALEQHNSYLQITSKVGEGSQFAFELKTTKPE</sequence>
<dbReference type="InterPro" id="IPR004358">
    <property type="entry name" value="Sig_transdc_His_kin-like_C"/>
</dbReference>
<keyword evidence="18" id="KW-1185">Reference proteome</keyword>
<dbReference type="PANTHER" id="PTHR45453">
    <property type="entry name" value="PHOSPHATE REGULON SENSOR PROTEIN PHOR"/>
    <property type="match status" value="1"/>
</dbReference>
<dbReference type="Gene3D" id="3.30.565.10">
    <property type="entry name" value="Histidine kinase-like ATPase, C-terminal domain"/>
    <property type="match status" value="1"/>
</dbReference>
<feature type="domain" description="Histidine kinase" evidence="16">
    <location>
        <begin position="208"/>
        <end position="421"/>
    </location>
</feature>
<dbReference type="InterPro" id="IPR050351">
    <property type="entry name" value="BphY/WalK/GraS-like"/>
</dbReference>
<evidence type="ECO:0000256" key="1">
    <source>
        <dbReference type="ARBA" id="ARBA00000085"/>
    </source>
</evidence>
<accession>A0A2M8S3F4</accession>
<dbReference type="RefSeq" id="WP_100288463.1">
    <property type="nucleotide sequence ID" value="NZ_PHHA01000008.1"/>
</dbReference>
<dbReference type="OrthoDB" id="9813151at2"/>
<keyword evidence="12 15" id="KW-1133">Transmembrane helix</keyword>
<evidence type="ECO:0000256" key="3">
    <source>
        <dbReference type="ARBA" id="ARBA00012438"/>
    </source>
</evidence>
<reference evidence="17 18" key="1">
    <citation type="submission" date="2017-11" db="EMBL/GenBank/DDBJ databases">
        <title>Reclassification of Bisgaard taxon 7 as Conservatibacter flavescens gen. nov., sp. nov.</title>
        <authorList>
            <person name="Christensen H."/>
        </authorList>
    </citation>
    <scope>NUCLEOTIDE SEQUENCE [LARGE SCALE GENOMIC DNA]</scope>
    <source>
        <strain evidence="17 18">7_4</strain>
    </source>
</reference>
<dbReference type="SMART" id="SM00388">
    <property type="entry name" value="HisKA"/>
    <property type="match status" value="1"/>
</dbReference>
<dbReference type="PROSITE" id="PS50109">
    <property type="entry name" value="HIS_KIN"/>
    <property type="match status" value="1"/>
</dbReference>
<protein>
    <recommendedName>
        <fullName evidence="3">histidine kinase</fullName>
        <ecNumber evidence="3">2.7.13.3</ecNumber>
    </recommendedName>
</protein>
<evidence type="ECO:0000256" key="15">
    <source>
        <dbReference type="SAM" id="Phobius"/>
    </source>
</evidence>
<keyword evidence="14 15" id="KW-0472">Membrane</keyword>
<feature type="transmembrane region" description="Helical" evidence="15">
    <location>
        <begin position="7"/>
        <end position="25"/>
    </location>
</feature>
<evidence type="ECO:0000256" key="4">
    <source>
        <dbReference type="ARBA" id="ARBA00022448"/>
    </source>
</evidence>
<evidence type="ECO:0000313" key="17">
    <source>
        <dbReference type="EMBL" id="PJG85692.1"/>
    </source>
</evidence>
<evidence type="ECO:0000313" key="18">
    <source>
        <dbReference type="Proteomes" id="UP000229329"/>
    </source>
</evidence>
<feature type="transmembrane region" description="Helical" evidence="15">
    <location>
        <begin position="31"/>
        <end position="48"/>
    </location>
</feature>
<dbReference type="InterPro" id="IPR003661">
    <property type="entry name" value="HisK_dim/P_dom"/>
</dbReference>
<dbReference type="GO" id="GO:0000155">
    <property type="term" value="F:phosphorelay sensor kinase activity"/>
    <property type="evidence" value="ECO:0007669"/>
    <property type="project" value="InterPro"/>
</dbReference>
<dbReference type="AlphaFoldDB" id="A0A2M8S3F4"/>
<dbReference type="FunFam" id="1.10.287.130:FF:000001">
    <property type="entry name" value="Two-component sensor histidine kinase"/>
    <property type="match status" value="1"/>
</dbReference>